<sequence>MSFETAHQLVASSFRAAAAHGTHLLPVRHNDQANLTWSLVLQKITLLPIEHRLVIAGHYDSKIDVDTVSIGLTELLAHRMQWERKAVRLAIRRYFDHSPQNTPQGKVADLMSAETLSRRYFDQVCVILDSFWFQAIDAIYRQLPVVPKALEQAA</sequence>
<evidence type="ECO:0000313" key="2">
    <source>
        <dbReference type="Proteomes" id="UP001172778"/>
    </source>
</evidence>
<reference evidence="1" key="1">
    <citation type="submission" date="2023-03" db="EMBL/GenBank/DDBJ databases">
        <title>Chitinimonas shenzhenensis gen. nov., sp. nov., a novel member of family Burkholderiaceae isolated from activated sludge collected in Shen Zhen, China.</title>
        <authorList>
            <person name="Wang X."/>
        </authorList>
    </citation>
    <scope>NUCLEOTIDE SEQUENCE</scope>
    <source>
        <strain evidence="1">DQS-5</strain>
    </source>
</reference>
<protein>
    <submittedName>
        <fullName evidence="1">Uncharacterized protein</fullName>
    </submittedName>
</protein>
<gene>
    <name evidence="1" type="ORF">PZA18_10860</name>
</gene>
<keyword evidence="2" id="KW-1185">Reference proteome</keyword>
<accession>A0ABT7DWW4</accession>
<dbReference type="EMBL" id="JARRAF010000010">
    <property type="protein sequence ID" value="MDK2124550.1"/>
    <property type="molecule type" value="Genomic_DNA"/>
</dbReference>
<name>A0ABT7DWW4_9NEIS</name>
<dbReference type="Proteomes" id="UP001172778">
    <property type="component" value="Unassembled WGS sequence"/>
</dbReference>
<organism evidence="1 2">
    <name type="scientific">Parachitinimonas caeni</name>
    <dbReference type="NCBI Taxonomy" id="3031301"/>
    <lineage>
        <taxon>Bacteria</taxon>
        <taxon>Pseudomonadati</taxon>
        <taxon>Pseudomonadota</taxon>
        <taxon>Betaproteobacteria</taxon>
        <taxon>Neisseriales</taxon>
        <taxon>Chitinibacteraceae</taxon>
        <taxon>Parachitinimonas</taxon>
    </lineage>
</organism>
<comment type="caution">
    <text evidence="1">The sequence shown here is derived from an EMBL/GenBank/DDBJ whole genome shotgun (WGS) entry which is preliminary data.</text>
</comment>
<proteinExistence type="predicted"/>
<dbReference type="RefSeq" id="WP_284100858.1">
    <property type="nucleotide sequence ID" value="NZ_JARRAF010000010.1"/>
</dbReference>
<evidence type="ECO:0000313" key="1">
    <source>
        <dbReference type="EMBL" id="MDK2124550.1"/>
    </source>
</evidence>